<evidence type="ECO:0000313" key="3">
    <source>
        <dbReference type="EMBL" id="SUO96631.1"/>
    </source>
</evidence>
<evidence type="ECO:0000256" key="1">
    <source>
        <dbReference type="SAM" id="Coils"/>
    </source>
</evidence>
<dbReference type="AlphaFoldDB" id="A0A380MY64"/>
<feature type="signal peptide" evidence="2">
    <location>
        <begin position="1"/>
        <end position="18"/>
    </location>
</feature>
<name>A0A380MY64_9GAMM</name>
<dbReference type="EMBL" id="UHIC01000001">
    <property type="protein sequence ID" value="SUO96631.1"/>
    <property type="molecule type" value="Genomic_DNA"/>
</dbReference>
<evidence type="ECO:0000313" key="4">
    <source>
        <dbReference type="Proteomes" id="UP000254601"/>
    </source>
</evidence>
<dbReference type="RefSeq" id="WP_072577414.1">
    <property type="nucleotide sequence ID" value="NZ_LWHB01000171.1"/>
</dbReference>
<proteinExistence type="predicted"/>
<feature type="coiled-coil region" evidence="1">
    <location>
        <begin position="110"/>
        <end position="158"/>
    </location>
</feature>
<keyword evidence="4" id="KW-1185">Reference proteome</keyword>
<accession>A0A380MY64</accession>
<dbReference type="Proteomes" id="UP000254601">
    <property type="component" value="Unassembled WGS sequence"/>
</dbReference>
<evidence type="ECO:0000256" key="2">
    <source>
        <dbReference type="SAM" id="SignalP"/>
    </source>
</evidence>
<keyword evidence="2" id="KW-0732">Signal</keyword>
<reference evidence="3 4" key="1">
    <citation type="submission" date="2018-06" db="EMBL/GenBank/DDBJ databases">
        <authorList>
            <consortium name="Pathogen Informatics"/>
            <person name="Doyle S."/>
        </authorList>
    </citation>
    <scope>NUCLEOTIDE SEQUENCE [LARGE SCALE GENOMIC DNA]</scope>
    <source>
        <strain evidence="3 4">NCTC13337</strain>
    </source>
</reference>
<dbReference type="OrthoDB" id="8442378at2"/>
<protein>
    <submittedName>
        <fullName evidence="3">Integrating conjugative element protein, PFL_4693 family</fullName>
    </submittedName>
</protein>
<organism evidence="3 4">
    <name type="scientific">Suttonella ornithocola</name>
    <dbReference type="NCBI Taxonomy" id="279832"/>
    <lineage>
        <taxon>Bacteria</taxon>
        <taxon>Pseudomonadati</taxon>
        <taxon>Pseudomonadota</taxon>
        <taxon>Gammaproteobacteria</taxon>
        <taxon>Cardiobacteriales</taxon>
        <taxon>Cardiobacteriaceae</taxon>
        <taxon>Suttonella</taxon>
    </lineage>
</organism>
<keyword evidence="1" id="KW-0175">Coiled coil</keyword>
<feature type="chain" id="PRO_5016631863" evidence="2">
    <location>
        <begin position="19"/>
        <end position="160"/>
    </location>
</feature>
<sequence length="160" mass="18626">MKKSLLIIVAIISSSLHAQTVSYTTINDKKSFQKHWKLSDDEVKRYIDFMDIEGRYRYSNLTPYEVLSLSAPNEETMRYYAKKAAIDEMNAVKKQIQFAVMVTEEKTILWNEAEEKLEKKREEEAQKAAEELALNRKIEEAQKQAAELEKEAKKSSSQQK</sequence>
<gene>
    <name evidence="3" type="ORF">NCTC13337_01944</name>
</gene>